<dbReference type="Pfam" id="PF08316">
    <property type="entry name" value="Pal1"/>
    <property type="match status" value="1"/>
</dbReference>
<feature type="compositionally biased region" description="Pro residues" evidence="1">
    <location>
        <begin position="77"/>
        <end position="90"/>
    </location>
</feature>
<evidence type="ECO:0000256" key="1">
    <source>
        <dbReference type="SAM" id="MobiDB-lite"/>
    </source>
</evidence>
<dbReference type="InterPro" id="IPR013226">
    <property type="entry name" value="Pal1"/>
</dbReference>
<feature type="compositionally biased region" description="Gly residues" evidence="1">
    <location>
        <begin position="94"/>
        <end position="103"/>
    </location>
</feature>
<feature type="compositionally biased region" description="Polar residues" evidence="1">
    <location>
        <begin position="1"/>
        <end position="20"/>
    </location>
</feature>
<dbReference type="STRING" id="1569628.A0A316UVP0"/>
<feature type="compositionally biased region" description="Gly residues" evidence="1">
    <location>
        <begin position="542"/>
        <end position="570"/>
    </location>
</feature>
<dbReference type="GO" id="GO:0005737">
    <property type="term" value="C:cytoplasm"/>
    <property type="evidence" value="ECO:0007669"/>
    <property type="project" value="TreeGrafter"/>
</dbReference>
<dbReference type="PANTHER" id="PTHR28307:SF2">
    <property type="entry name" value="PROTEIN PAL1"/>
    <property type="match status" value="1"/>
</dbReference>
<feature type="region of interest" description="Disordered" evidence="1">
    <location>
        <begin position="162"/>
        <end position="636"/>
    </location>
</feature>
<accession>A0A316UVP0</accession>
<dbReference type="EMBL" id="KZ819666">
    <property type="protein sequence ID" value="PWN27983.1"/>
    <property type="molecule type" value="Genomic_DNA"/>
</dbReference>
<feature type="compositionally biased region" description="Basic residues" evidence="1">
    <location>
        <begin position="452"/>
        <end position="463"/>
    </location>
</feature>
<feature type="compositionally biased region" description="Basic and acidic residues" evidence="1">
    <location>
        <begin position="232"/>
        <end position="247"/>
    </location>
</feature>
<dbReference type="AlphaFoldDB" id="A0A316UVP0"/>
<organism evidence="2 3">
    <name type="scientific">Jaminaea rosea</name>
    <dbReference type="NCBI Taxonomy" id="1569628"/>
    <lineage>
        <taxon>Eukaryota</taxon>
        <taxon>Fungi</taxon>
        <taxon>Dikarya</taxon>
        <taxon>Basidiomycota</taxon>
        <taxon>Ustilaginomycotina</taxon>
        <taxon>Exobasidiomycetes</taxon>
        <taxon>Microstromatales</taxon>
        <taxon>Microstromatales incertae sedis</taxon>
        <taxon>Jaminaea</taxon>
    </lineage>
</organism>
<name>A0A316UVP0_9BASI</name>
<feature type="region of interest" description="Disordered" evidence="1">
    <location>
        <begin position="33"/>
        <end position="139"/>
    </location>
</feature>
<evidence type="ECO:0008006" key="4">
    <source>
        <dbReference type="Google" id="ProtNLM"/>
    </source>
</evidence>
<reference evidence="2 3" key="1">
    <citation type="journal article" date="2018" name="Mol. Biol. Evol.">
        <title>Broad Genomic Sampling Reveals a Smut Pathogenic Ancestry of the Fungal Clade Ustilaginomycotina.</title>
        <authorList>
            <person name="Kijpornyongpan T."/>
            <person name="Mondo S.J."/>
            <person name="Barry K."/>
            <person name="Sandor L."/>
            <person name="Lee J."/>
            <person name="Lipzen A."/>
            <person name="Pangilinan J."/>
            <person name="LaButti K."/>
            <person name="Hainaut M."/>
            <person name="Henrissat B."/>
            <person name="Grigoriev I.V."/>
            <person name="Spatafora J.W."/>
            <person name="Aime M.C."/>
        </authorList>
    </citation>
    <scope>NUCLEOTIDE SEQUENCE [LARGE SCALE GENOMIC DNA]</scope>
    <source>
        <strain evidence="2 3">MCA 5214</strain>
    </source>
</reference>
<feature type="compositionally biased region" description="Low complexity" evidence="1">
    <location>
        <begin position="340"/>
        <end position="363"/>
    </location>
</feature>
<evidence type="ECO:0000313" key="3">
    <source>
        <dbReference type="Proteomes" id="UP000245884"/>
    </source>
</evidence>
<feature type="compositionally biased region" description="Low complexity" evidence="1">
    <location>
        <begin position="36"/>
        <end position="55"/>
    </location>
</feature>
<dbReference type="OrthoDB" id="5352132at2759"/>
<dbReference type="Proteomes" id="UP000245884">
    <property type="component" value="Unassembled WGS sequence"/>
</dbReference>
<dbReference type="RefSeq" id="XP_025362595.1">
    <property type="nucleotide sequence ID" value="XM_025505982.1"/>
</dbReference>
<evidence type="ECO:0000313" key="2">
    <source>
        <dbReference type="EMBL" id="PWN27983.1"/>
    </source>
</evidence>
<feature type="compositionally biased region" description="Basic and acidic residues" evidence="1">
    <location>
        <begin position="113"/>
        <end position="131"/>
    </location>
</feature>
<feature type="compositionally biased region" description="Low complexity" evidence="1">
    <location>
        <begin position="595"/>
        <end position="607"/>
    </location>
</feature>
<feature type="compositionally biased region" description="Low complexity" evidence="1">
    <location>
        <begin position="200"/>
        <end position="210"/>
    </location>
</feature>
<protein>
    <recommendedName>
        <fullName evidence="4">Pal1-domain-containing protein</fullName>
    </recommendedName>
</protein>
<dbReference type="PANTHER" id="PTHR28307">
    <property type="entry name" value="PROTEIN PAL1"/>
    <property type="match status" value="1"/>
</dbReference>
<keyword evidence="3" id="KW-1185">Reference proteome</keyword>
<proteinExistence type="predicted"/>
<feature type="region of interest" description="Disordered" evidence="1">
    <location>
        <begin position="1"/>
        <end position="21"/>
    </location>
</feature>
<feature type="compositionally biased region" description="Gly residues" evidence="1">
    <location>
        <begin position="431"/>
        <end position="444"/>
    </location>
</feature>
<sequence length="636" mass="65516">MATTQTRRPTHQARSASHNNLLAALDGVIQVTPTKSSQNNASSRAADRSAAFAGATPTSNLDSHPTNHHNDIMSDPLAPPVPTDGKPLPPSKSSGGGGGGGMAGRFANAFRRQTTEEREARRRRQAEEKNKGVGRSKTMNSRMDIIDQLDISGIHGQTMFHHDSPYDACTPHANRSSKKAPVNAFDPNIDQMTGLSISERQQQQQQRAASAGGGSGSRRGLSPLAASTLQKMDLHDEDVKDGARRPDMSGGRSRSATAPLGVVPTLSQTGRNASAMTTSTAGNGVNLNDSATELSSTDGDADADRRYQPSRGYYNQSPKKASNPMADVWGVSSEPWQDFAQPAAASSKPRKASGANSAANGSNGRNGGKGLSPYGHAKSSRDGPPSAASSVLDMESVMTGKTAEQRRREAAEAAGDIGGVSPFPEPDYDRLGGGGSPGGGGSGGEAREGAPKRSKSLVKRIKAARQYGNVPPPDDEVLELSGRRQQAAAAARAHKHSPSSPVFEVGQGNGVRDMSGSGSLGRSGTRKATREEQMRSISFQGQGNGSGSGGSGYGNGGSVTPGSTGSGAGYGYVDAVQVSNTYLSPPEDAADMARGRSSSGGASPTSPGAGGASVGRSGSIFGRFSRKKSSDNRVTS</sequence>
<dbReference type="GeneID" id="37027805"/>
<feature type="compositionally biased region" description="Polar residues" evidence="1">
    <location>
        <begin position="190"/>
        <end position="199"/>
    </location>
</feature>
<gene>
    <name evidence="2" type="ORF">BDZ90DRAFT_231756</name>
</gene>
<feature type="compositionally biased region" description="Polar residues" evidence="1">
    <location>
        <begin position="265"/>
        <end position="298"/>
    </location>
</feature>